<evidence type="ECO:0000256" key="1">
    <source>
        <dbReference type="SAM" id="Phobius"/>
    </source>
</evidence>
<evidence type="ECO:0000313" key="3">
    <source>
        <dbReference type="EMBL" id="CAG5099585.1"/>
    </source>
</evidence>
<dbReference type="Pfam" id="PF00135">
    <property type="entry name" value="COesterase"/>
    <property type="match status" value="1"/>
</dbReference>
<dbReference type="Gene3D" id="3.40.50.1820">
    <property type="entry name" value="alpha/beta hydrolase"/>
    <property type="match status" value="1"/>
</dbReference>
<evidence type="ECO:0000259" key="2">
    <source>
        <dbReference type="Pfam" id="PF00135"/>
    </source>
</evidence>
<protein>
    <submittedName>
        <fullName evidence="3">Oidioi.mRNA.OKI2018_I69.XSR.g16591.t1.cds</fullName>
    </submittedName>
</protein>
<keyword evidence="4" id="KW-1185">Reference proteome</keyword>
<name>A0ABN7SKL0_OIKDI</name>
<proteinExistence type="predicted"/>
<evidence type="ECO:0000313" key="4">
    <source>
        <dbReference type="Proteomes" id="UP001158576"/>
    </source>
</evidence>
<sequence length="241" mass="27899">MKVFQSLEGYGEGTKTNGKRLRYVPEKDREEIFENYFRILSDEPWLNCTDIKHCTALEYQLLAEKIWADMAFVLPAFEHALLYSDKSAFVAVYYLNVDMKKSQIEYPIPGAGHAEDIMFMLDVPSMELKLNGKSTSLWEILHSPPSNPYRPEEYMYHMVDIFVNHWASIIKHGHPASPWPQFEREYKHFVEWTNNATHAIEKVHSKLPPTIEFMIDTYGSLGSSATVISSSLFALFFALLF</sequence>
<dbReference type="InterPro" id="IPR002018">
    <property type="entry name" value="CarbesteraseB"/>
</dbReference>
<feature type="domain" description="Carboxylesterase type B" evidence="2">
    <location>
        <begin position="63"/>
        <end position="198"/>
    </location>
</feature>
<dbReference type="InterPro" id="IPR029058">
    <property type="entry name" value="AB_hydrolase_fold"/>
</dbReference>
<dbReference type="EMBL" id="OU015569">
    <property type="protein sequence ID" value="CAG5099585.1"/>
    <property type="molecule type" value="Genomic_DNA"/>
</dbReference>
<dbReference type="SUPFAM" id="SSF53474">
    <property type="entry name" value="alpha/beta-Hydrolases"/>
    <property type="match status" value="1"/>
</dbReference>
<keyword evidence="1" id="KW-0812">Transmembrane</keyword>
<accession>A0ABN7SKL0</accession>
<dbReference type="Proteomes" id="UP001158576">
    <property type="component" value="Chromosome XSR"/>
</dbReference>
<reference evidence="3 4" key="1">
    <citation type="submission" date="2021-04" db="EMBL/GenBank/DDBJ databases">
        <authorList>
            <person name="Bliznina A."/>
        </authorList>
    </citation>
    <scope>NUCLEOTIDE SEQUENCE [LARGE SCALE GENOMIC DNA]</scope>
</reference>
<feature type="transmembrane region" description="Helical" evidence="1">
    <location>
        <begin position="218"/>
        <end position="240"/>
    </location>
</feature>
<gene>
    <name evidence="3" type="ORF">OKIOD_LOCUS8149</name>
</gene>
<keyword evidence="1" id="KW-0472">Membrane</keyword>
<organism evidence="3 4">
    <name type="scientific">Oikopleura dioica</name>
    <name type="common">Tunicate</name>
    <dbReference type="NCBI Taxonomy" id="34765"/>
    <lineage>
        <taxon>Eukaryota</taxon>
        <taxon>Metazoa</taxon>
        <taxon>Chordata</taxon>
        <taxon>Tunicata</taxon>
        <taxon>Appendicularia</taxon>
        <taxon>Copelata</taxon>
        <taxon>Oikopleuridae</taxon>
        <taxon>Oikopleura</taxon>
    </lineage>
</organism>
<keyword evidence="1" id="KW-1133">Transmembrane helix</keyword>